<accession>A0A3G1KSA4</accession>
<reference evidence="1 2" key="1">
    <citation type="submission" date="2016-10" db="EMBL/GenBank/DDBJ databases">
        <title>Complete Genome Sequence of Peptococcaceae strain DCMF.</title>
        <authorList>
            <person name="Edwards R.J."/>
            <person name="Holland S.I."/>
            <person name="Deshpande N.P."/>
            <person name="Wong Y.K."/>
            <person name="Ertan H."/>
            <person name="Manefield M."/>
            <person name="Russell T.L."/>
            <person name="Lee M.J."/>
        </authorList>
    </citation>
    <scope>NUCLEOTIDE SEQUENCE [LARGE SCALE GENOMIC DNA]</scope>
    <source>
        <strain evidence="1 2">DCMF</strain>
    </source>
</reference>
<name>A0A3G1KSA4_FORW1</name>
<dbReference type="OrthoDB" id="2937251at2"/>
<sequence length="126" mass="14038">MRVKVMETINQSQGLQVIFSTEYGNATALWSGNEPQISKEYFVELEVPGVLYWQKDITVSEEECGIALKSGMVHLVGLFESIEDDGYTVIRLGDSIISIETQGDPPETGSNVKLTTNNLLLYEVNY</sequence>
<protein>
    <submittedName>
        <fullName evidence="1">Uncharacterized protein</fullName>
    </submittedName>
</protein>
<organism evidence="1 2">
    <name type="scientific">Formimonas warabiya</name>
    <dbReference type="NCBI Taxonomy" id="1761012"/>
    <lineage>
        <taxon>Bacteria</taxon>
        <taxon>Bacillati</taxon>
        <taxon>Bacillota</taxon>
        <taxon>Clostridia</taxon>
        <taxon>Eubacteriales</taxon>
        <taxon>Peptococcaceae</taxon>
        <taxon>Candidatus Formimonas</taxon>
    </lineage>
</organism>
<dbReference type="EMBL" id="CP017634">
    <property type="protein sequence ID" value="ATW25287.1"/>
    <property type="molecule type" value="Genomic_DNA"/>
</dbReference>
<dbReference type="KEGG" id="fwa:DCMF_11365"/>
<dbReference type="RefSeq" id="WP_148134540.1">
    <property type="nucleotide sequence ID" value="NZ_CP017634.1"/>
</dbReference>
<evidence type="ECO:0000313" key="2">
    <source>
        <dbReference type="Proteomes" id="UP000323521"/>
    </source>
</evidence>
<gene>
    <name evidence="1" type="ORF">DCMF_11365</name>
</gene>
<proteinExistence type="predicted"/>
<dbReference type="Proteomes" id="UP000323521">
    <property type="component" value="Chromosome"/>
</dbReference>
<evidence type="ECO:0000313" key="1">
    <source>
        <dbReference type="EMBL" id="ATW25287.1"/>
    </source>
</evidence>
<keyword evidence="2" id="KW-1185">Reference proteome</keyword>
<dbReference type="AlphaFoldDB" id="A0A3G1KSA4"/>